<evidence type="ECO:0000256" key="1">
    <source>
        <dbReference type="SAM" id="MobiDB-lite"/>
    </source>
</evidence>
<dbReference type="GeneID" id="111089907"/>
<accession>A0ABM1TSL2</accession>
<feature type="region of interest" description="Disordered" evidence="1">
    <location>
        <begin position="179"/>
        <end position="203"/>
    </location>
</feature>
<dbReference type="RefSeq" id="XP_022258868.1">
    <property type="nucleotide sequence ID" value="XM_022403160.1"/>
</dbReference>
<gene>
    <name evidence="3" type="primary">LOC111089907</name>
</gene>
<name>A0ABM1TSL2_LIMPO</name>
<evidence type="ECO:0000313" key="3">
    <source>
        <dbReference type="RefSeq" id="XP_022258868.1"/>
    </source>
</evidence>
<keyword evidence="2" id="KW-1185">Reference proteome</keyword>
<feature type="compositionally biased region" description="Polar residues" evidence="1">
    <location>
        <begin position="38"/>
        <end position="52"/>
    </location>
</feature>
<protein>
    <submittedName>
        <fullName evidence="3">Uncharacterized protein LOC111089907</fullName>
    </submittedName>
</protein>
<proteinExistence type="predicted"/>
<reference evidence="3" key="1">
    <citation type="submission" date="2025-08" db="UniProtKB">
        <authorList>
            <consortium name="RefSeq"/>
        </authorList>
    </citation>
    <scope>IDENTIFICATION</scope>
    <source>
        <tissue evidence="3">Muscle</tissue>
    </source>
</reference>
<evidence type="ECO:0000313" key="2">
    <source>
        <dbReference type="Proteomes" id="UP000694941"/>
    </source>
</evidence>
<feature type="region of interest" description="Disordered" evidence="1">
    <location>
        <begin position="22"/>
        <end position="52"/>
    </location>
</feature>
<feature type="compositionally biased region" description="Basic residues" evidence="1">
    <location>
        <begin position="22"/>
        <end position="33"/>
    </location>
</feature>
<organism evidence="2 3">
    <name type="scientific">Limulus polyphemus</name>
    <name type="common">Atlantic horseshoe crab</name>
    <dbReference type="NCBI Taxonomy" id="6850"/>
    <lineage>
        <taxon>Eukaryota</taxon>
        <taxon>Metazoa</taxon>
        <taxon>Ecdysozoa</taxon>
        <taxon>Arthropoda</taxon>
        <taxon>Chelicerata</taxon>
        <taxon>Merostomata</taxon>
        <taxon>Xiphosura</taxon>
        <taxon>Limulidae</taxon>
        <taxon>Limulus</taxon>
    </lineage>
</organism>
<sequence>MMIVFRRVSYPFQSRARHFTMSKNAKQGRKSRRLPPLSSITQSSLTPVQSSRIPSPVTKVVGIAAYPTGSRYHRNCRSTYRRESPGPGCYLDEILKTRTNPVSTQRRSSRFSGSNKLLSNTPTKMIRSCSHDNLSSKGLNPEKVTNYLRENIDFLEEYVVNNVDLELLERWMIRGVQKSRNRSQSVDVNGRTERKTSLSRWKV</sequence>
<dbReference type="Proteomes" id="UP000694941">
    <property type="component" value="Unplaced"/>
</dbReference>